<sequence length="440" mass="45128">MTARPAPADQLAARIYEALYDDAEARVCKDIPEDACRHQPRNFVFSAIALALTKSGDRLVDPKLTLAWLISGLGAPGYLIGLIAPVREAGSLLPQLFIARWIRERERRKFVWAGGAIGQALALFAMALAALALEGEAAGWALIGLLALFALARAFCSVSHKDVLGKTVSKTRRGAVSGYASSLSGLAALGFGALLIAAPETEPSVIALILAAGGVLWVIAALAYLQLAEAPGATQGGANAIPEAFAQLALLRTDPAFARFVLARAFFMATSLLPPFFVAYAQSLTGTDLAGLGAFLIASSAAGFASGWAWGRSADTSARWVLAVAGVTAALACALVAGAGLADAALADSIWFHAVALFLLAFAHQGVRLGRATYVVDLATQETRAAYTAVSNTVIGVLLLVFGALAGAAFGAFGPLAIAGLGIICLIAAALALSLKPVSG</sequence>
<feature type="transmembrane region" description="Helical" evidence="4">
    <location>
        <begin position="261"/>
        <end position="283"/>
    </location>
</feature>
<dbReference type="EMBL" id="VWOJ01000001">
    <property type="protein sequence ID" value="KAA5804592.1"/>
    <property type="molecule type" value="Genomic_DNA"/>
</dbReference>
<proteinExistence type="predicted"/>
<feature type="transmembrane region" description="Helical" evidence="4">
    <location>
        <begin position="66"/>
        <end position="86"/>
    </location>
</feature>
<protein>
    <submittedName>
        <fullName evidence="5">MFS transporter</fullName>
    </submittedName>
</protein>
<keyword evidence="1 4" id="KW-0812">Transmembrane</keyword>
<dbReference type="SUPFAM" id="SSF103473">
    <property type="entry name" value="MFS general substrate transporter"/>
    <property type="match status" value="1"/>
</dbReference>
<comment type="caution">
    <text evidence="5">The sequence shown here is derived from an EMBL/GenBank/DDBJ whole genome shotgun (WGS) entry which is preliminary data.</text>
</comment>
<evidence type="ECO:0000313" key="5">
    <source>
        <dbReference type="EMBL" id="KAA5804592.1"/>
    </source>
</evidence>
<feature type="transmembrane region" description="Helical" evidence="4">
    <location>
        <begin position="416"/>
        <end position="435"/>
    </location>
</feature>
<dbReference type="Proteomes" id="UP000325122">
    <property type="component" value="Unassembled WGS sequence"/>
</dbReference>
<feature type="transmembrane region" description="Helical" evidence="4">
    <location>
        <begin position="385"/>
        <end position="410"/>
    </location>
</feature>
<dbReference type="InterPro" id="IPR036259">
    <property type="entry name" value="MFS_trans_sf"/>
</dbReference>
<accession>A0A5M6ZID0</accession>
<feature type="transmembrane region" description="Helical" evidence="4">
    <location>
        <begin position="345"/>
        <end position="364"/>
    </location>
</feature>
<feature type="transmembrane region" description="Helical" evidence="4">
    <location>
        <begin position="137"/>
        <end position="156"/>
    </location>
</feature>
<dbReference type="AlphaFoldDB" id="A0A5M6ZID0"/>
<feature type="transmembrane region" description="Helical" evidence="4">
    <location>
        <begin position="289"/>
        <end position="308"/>
    </location>
</feature>
<keyword evidence="3 4" id="KW-0472">Membrane</keyword>
<feature type="transmembrane region" description="Helical" evidence="4">
    <location>
        <begin position="320"/>
        <end position="339"/>
    </location>
</feature>
<dbReference type="Gene3D" id="1.20.1250.20">
    <property type="entry name" value="MFS general substrate transporter like domains"/>
    <property type="match status" value="2"/>
</dbReference>
<evidence type="ECO:0000256" key="2">
    <source>
        <dbReference type="ARBA" id="ARBA00022989"/>
    </source>
</evidence>
<dbReference type="PANTHER" id="PTHR23526:SF1">
    <property type="entry name" value="MAJOR FACILITATOR SUPERFAMILY MFS_1"/>
    <property type="match status" value="1"/>
</dbReference>
<keyword evidence="2 4" id="KW-1133">Transmembrane helix</keyword>
<feature type="transmembrane region" description="Helical" evidence="4">
    <location>
        <begin position="110"/>
        <end position="131"/>
    </location>
</feature>
<feature type="transmembrane region" description="Helical" evidence="4">
    <location>
        <begin position="204"/>
        <end position="225"/>
    </location>
</feature>
<name>A0A5M6ZID0_9PROT</name>
<evidence type="ECO:0000256" key="4">
    <source>
        <dbReference type="SAM" id="Phobius"/>
    </source>
</evidence>
<dbReference type="RefSeq" id="WP_150021623.1">
    <property type="nucleotide sequence ID" value="NZ_VWOJ01000001.1"/>
</dbReference>
<keyword evidence="6" id="KW-1185">Reference proteome</keyword>
<dbReference type="GO" id="GO:0022857">
    <property type="term" value="F:transmembrane transporter activity"/>
    <property type="evidence" value="ECO:0007669"/>
    <property type="project" value="InterPro"/>
</dbReference>
<dbReference type="Pfam" id="PF07690">
    <property type="entry name" value="MFS_1"/>
    <property type="match status" value="1"/>
</dbReference>
<organism evidence="5 6">
    <name type="scientific">Alkalicaulis satelles</name>
    <dbReference type="NCBI Taxonomy" id="2609175"/>
    <lineage>
        <taxon>Bacteria</taxon>
        <taxon>Pseudomonadati</taxon>
        <taxon>Pseudomonadota</taxon>
        <taxon>Alphaproteobacteria</taxon>
        <taxon>Maricaulales</taxon>
        <taxon>Maricaulaceae</taxon>
        <taxon>Alkalicaulis</taxon>
    </lineage>
</organism>
<evidence type="ECO:0000256" key="1">
    <source>
        <dbReference type="ARBA" id="ARBA00022692"/>
    </source>
</evidence>
<feature type="transmembrane region" description="Helical" evidence="4">
    <location>
        <begin position="176"/>
        <end position="198"/>
    </location>
</feature>
<reference evidence="5 6" key="1">
    <citation type="submission" date="2019-09" db="EMBL/GenBank/DDBJ databases">
        <authorList>
            <person name="Kevbrin V."/>
            <person name="Grouzdev D.S."/>
        </authorList>
    </citation>
    <scope>NUCLEOTIDE SEQUENCE [LARGE SCALE GENOMIC DNA]</scope>
    <source>
        <strain evidence="5 6">G-192</strain>
    </source>
</reference>
<evidence type="ECO:0000256" key="3">
    <source>
        <dbReference type="ARBA" id="ARBA00023136"/>
    </source>
</evidence>
<dbReference type="PANTHER" id="PTHR23526">
    <property type="entry name" value="INTEGRAL MEMBRANE TRANSPORT PROTEIN-RELATED"/>
    <property type="match status" value="1"/>
</dbReference>
<gene>
    <name evidence="5" type="ORF">F1654_00860</name>
</gene>
<evidence type="ECO:0000313" key="6">
    <source>
        <dbReference type="Proteomes" id="UP000325122"/>
    </source>
</evidence>
<dbReference type="InterPro" id="IPR011701">
    <property type="entry name" value="MFS"/>
</dbReference>
<dbReference type="InterPro" id="IPR052528">
    <property type="entry name" value="Sugar_transport-like"/>
</dbReference>